<dbReference type="InterPro" id="IPR005181">
    <property type="entry name" value="SASA"/>
</dbReference>
<feature type="signal peptide" evidence="2">
    <location>
        <begin position="1"/>
        <end position="20"/>
    </location>
</feature>
<evidence type="ECO:0000259" key="3">
    <source>
        <dbReference type="Pfam" id="PF03629"/>
    </source>
</evidence>
<dbReference type="Pfam" id="PF03629">
    <property type="entry name" value="SASA"/>
    <property type="match status" value="1"/>
</dbReference>
<reference evidence="5 6" key="1">
    <citation type="submission" date="2016-05" db="EMBL/GenBank/DDBJ databases">
        <title>Niabella ginsenosidivorans BS26 whole genome sequencing.</title>
        <authorList>
            <person name="Im W.T."/>
            <person name="Siddiqi M.Z."/>
        </authorList>
    </citation>
    <scope>NUCLEOTIDE SEQUENCE [LARGE SCALE GENOMIC DNA]</scope>
    <source>
        <strain evidence="5 6">BS26</strain>
    </source>
</reference>
<dbReference type="GO" id="GO:0005975">
    <property type="term" value="P:carbohydrate metabolic process"/>
    <property type="evidence" value="ECO:0007669"/>
    <property type="project" value="TreeGrafter"/>
</dbReference>
<dbReference type="PANTHER" id="PTHR22901:SF0">
    <property type="entry name" value="SIALATE O-ACETYLESTERASE"/>
    <property type="match status" value="1"/>
</dbReference>
<dbReference type="RefSeq" id="WP_067760234.1">
    <property type="nucleotide sequence ID" value="NZ_CP015772.1"/>
</dbReference>
<dbReference type="GO" id="GO:0001681">
    <property type="term" value="F:sialate O-acetylesterase activity"/>
    <property type="evidence" value="ECO:0007669"/>
    <property type="project" value="InterPro"/>
</dbReference>
<dbReference type="OrthoDB" id="9816001at2"/>
<feature type="domain" description="Sialate O-acetylesterase" evidence="3">
    <location>
        <begin position="307"/>
        <end position="583"/>
    </location>
</feature>
<dbReference type="STRING" id="1176587.A8C56_20445"/>
<dbReference type="InterPro" id="IPR013830">
    <property type="entry name" value="SGNH_hydro"/>
</dbReference>
<dbReference type="InterPro" id="IPR039329">
    <property type="entry name" value="SIAE"/>
</dbReference>
<dbReference type="Pfam" id="PF13472">
    <property type="entry name" value="Lipase_GDSL_2"/>
    <property type="match status" value="1"/>
</dbReference>
<evidence type="ECO:0000256" key="1">
    <source>
        <dbReference type="ARBA" id="ARBA00022801"/>
    </source>
</evidence>
<dbReference type="SUPFAM" id="SSF52266">
    <property type="entry name" value="SGNH hydrolase"/>
    <property type="match status" value="2"/>
</dbReference>
<evidence type="ECO:0000256" key="2">
    <source>
        <dbReference type="SAM" id="SignalP"/>
    </source>
</evidence>
<evidence type="ECO:0000259" key="4">
    <source>
        <dbReference type="Pfam" id="PF13472"/>
    </source>
</evidence>
<proteinExistence type="predicted"/>
<evidence type="ECO:0000313" key="5">
    <source>
        <dbReference type="EMBL" id="ANH83038.1"/>
    </source>
</evidence>
<organism evidence="5 6">
    <name type="scientific">Niabella ginsenosidivorans</name>
    <dbReference type="NCBI Taxonomy" id="1176587"/>
    <lineage>
        <taxon>Bacteria</taxon>
        <taxon>Pseudomonadati</taxon>
        <taxon>Bacteroidota</taxon>
        <taxon>Chitinophagia</taxon>
        <taxon>Chitinophagales</taxon>
        <taxon>Chitinophagaceae</taxon>
        <taxon>Niabella</taxon>
    </lineage>
</organism>
<dbReference type="Proteomes" id="UP000077667">
    <property type="component" value="Chromosome"/>
</dbReference>
<dbReference type="EMBL" id="CP015772">
    <property type="protein sequence ID" value="ANH83038.1"/>
    <property type="molecule type" value="Genomic_DNA"/>
</dbReference>
<dbReference type="PANTHER" id="PTHR22901">
    <property type="entry name" value="SIALATE O-ACETYLESTERASE"/>
    <property type="match status" value="1"/>
</dbReference>
<dbReference type="KEGG" id="nia:A8C56_20445"/>
<feature type="chain" id="PRO_5008389925" evidence="2">
    <location>
        <begin position="21"/>
        <end position="694"/>
    </location>
</feature>
<evidence type="ECO:0000313" key="6">
    <source>
        <dbReference type="Proteomes" id="UP000077667"/>
    </source>
</evidence>
<accession>A0A1A9I5U9</accession>
<dbReference type="Gene3D" id="3.40.50.1110">
    <property type="entry name" value="SGNH hydrolase"/>
    <property type="match status" value="2"/>
</dbReference>
<gene>
    <name evidence="5" type="ORF">A8C56_20445</name>
</gene>
<dbReference type="AlphaFoldDB" id="A0A1A9I5U9"/>
<protein>
    <submittedName>
        <fullName evidence="5">Sialate O-acetylesterase</fullName>
    </submittedName>
</protein>
<feature type="domain" description="SGNH hydrolase-type esterase" evidence="4">
    <location>
        <begin position="29"/>
        <end position="206"/>
    </location>
</feature>
<sequence>MYKRPFCFLVMILWASVCYAQQRLMKVACIGNSVTYGWGLKDPAQMSYPALLQQKLGDQYEVRNFGHNGATLLRKGHNPYFKTKEFQELLQFKPAIAVIDLGLNDTDPRDFPNYRDHFMVDYNWLIDTIRSMSPGVKIFICRLTPLFTGHSRFMSSTFDWYWKVQEKIRKVAAANNLPLIDLYQALHNRPDVFTDAATLHPNETGAGIIAQTIYQYITGKFGGLQLPPVFTDNMVLQRDEPVKIWGKANAGAAITVKFMTNKQTVIAGYDGKWQVLFPASKAVSAPQVIEISSLSTRVTIRNVLIGDVWLCSGQSNMYFPLSQTTGADSLLQNTDSLQPLRLFKYKPYAETDNRPWTNNELRKANELDFFSGSWQLNHKKAAADFSVVGYIFGARLLKEVNVPVGLIEVAVGGSPLISWVSRYALEAAPLFEPAFHNWRQSDYLMQWCRQRADVNLKNAASPFQRHPYDPSFNFEAAIEKLIPYPVKGVIWYQGESDAENAELYQKLFPVFVKDWRNQWQKDLPFYYVQLSSINRPSWNYFRDVQRNLINQVDHCGMVVTSDLGDTADVHYKNKIPVGNRLAGLALNKTYHKSITPSGPLFQSLKKTGNQIRIRFQYATGLKAANGRSLEGFEIMSGKGAFIKVPAVVKADEVIITIPEGVHAEKVAYAWQPFTRANLVNGDLLPASTFIEPVK</sequence>
<name>A0A1A9I5U9_9BACT</name>
<dbReference type="InterPro" id="IPR036514">
    <property type="entry name" value="SGNH_hydro_sf"/>
</dbReference>
<keyword evidence="1" id="KW-0378">Hydrolase</keyword>
<keyword evidence="6" id="KW-1185">Reference proteome</keyword>
<keyword evidence="2" id="KW-0732">Signal</keyword>